<feature type="signal peptide" evidence="1">
    <location>
        <begin position="1"/>
        <end position="19"/>
    </location>
</feature>
<dbReference type="EMBL" id="VCGU01000005">
    <property type="protein sequence ID" value="TRY74569.1"/>
    <property type="molecule type" value="Genomic_DNA"/>
</dbReference>
<evidence type="ECO:0000256" key="1">
    <source>
        <dbReference type="SAM" id="SignalP"/>
    </source>
</evidence>
<dbReference type="Proteomes" id="UP000318571">
    <property type="component" value="Chromosome 2"/>
</dbReference>
<feature type="chain" id="PRO_5022235280" description="C-type lectin domain-containing protein" evidence="1">
    <location>
        <begin position="20"/>
        <end position="141"/>
    </location>
</feature>
<dbReference type="CDD" id="cd00037">
    <property type="entry name" value="CLECT"/>
    <property type="match status" value="1"/>
</dbReference>
<evidence type="ECO:0000313" key="3">
    <source>
        <dbReference type="Proteomes" id="UP000318571"/>
    </source>
</evidence>
<dbReference type="Gene3D" id="3.10.100.10">
    <property type="entry name" value="Mannose-Binding Protein A, subunit A"/>
    <property type="match status" value="1"/>
</dbReference>
<gene>
    <name evidence="2" type="ORF">TCAL_15677</name>
</gene>
<accession>A0A553PA73</accession>
<comment type="caution">
    <text evidence="2">The sequence shown here is derived from an EMBL/GenBank/DDBJ whole genome shotgun (WGS) entry which is preliminary data.</text>
</comment>
<keyword evidence="3" id="KW-1185">Reference proteome</keyword>
<protein>
    <recommendedName>
        <fullName evidence="4">C-type lectin domain-containing protein</fullName>
    </recommendedName>
</protein>
<name>A0A553PA73_TIGCA</name>
<keyword evidence="1" id="KW-0732">Signal</keyword>
<reference evidence="2 3" key="1">
    <citation type="journal article" date="2018" name="Nat. Ecol. Evol.">
        <title>Genomic signatures of mitonuclear coevolution across populations of Tigriopus californicus.</title>
        <authorList>
            <person name="Barreto F.S."/>
            <person name="Watson E.T."/>
            <person name="Lima T.G."/>
            <person name="Willett C.S."/>
            <person name="Edmands S."/>
            <person name="Li W."/>
            <person name="Burton R.S."/>
        </authorList>
    </citation>
    <scope>NUCLEOTIDE SEQUENCE [LARGE SCALE GENOMIC DNA]</scope>
    <source>
        <strain evidence="2 3">San Diego</strain>
    </source>
</reference>
<dbReference type="InterPro" id="IPR016187">
    <property type="entry name" value="CTDL_fold"/>
</dbReference>
<evidence type="ECO:0008006" key="4">
    <source>
        <dbReference type="Google" id="ProtNLM"/>
    </source>
</evidence>
<dbReference type="AlphaFoldDB" id="A0A553PA73"/>
<sequence>MTAYELVFFLLSIGTLSFAREVAIVHTNIAMIFENTLTFATLFSTLASLARSTCLEPPSTPDCSYQFFHGRWVCHSNTLKDNYIEAQSHCESFGGKLATINNKWDFKSVNEIHRIHGSEYQFVMQASHRFRSVIRTCQCVN</sequence>
<evidence type="ECO:0000313" key="2">
    <source>
        <dbReference type="EMBL" id="TRY74569.1"/>
    </source>
</evidence>
<dbReference type="SUPFAM" id="SSF56436">
    <property type="entry name" value="C-type lectin-like"/>
    <property type="match status" value="1"/>
</dbReference>
<proteinExistence type="predicted"/>
<organism evidence="2 3">
    <name type="scientific">Tigriopus californicus</name>
    <name type="common">Marine copepod</name>
    <dbReference type="NCBI Taxonomy" id="6832"/>
    <lineage>
        <taxon>Eukaryota</taxon>
        <taxon>Metazoa</taxon>
        <taxon>Ecdysozoa</taxon>
        <taxon>Arthropoda</taxon>
        <taxon>Crustacea</taxon>
        <taxon>Multicrustacea</taxon>
        <taxon>Hexanauplia</taxon>
        <taxon>Copepoda</taxon>
        <taxon>Harpacticoida</taxon>
        <taxon>Harpacticidae</taxon>
        <taxon>Tigriopus</taxon>
    </lineage>
</organism>
<dbReference type="InterPro" id="IPR016186">
    <property type="entry name" value="C-type_lectin-like/link_sf"/>
</dbReference>